<dbReference type="Pfam" id="PF00126">
    <property type="entry name" value="HTH_1"/>
    <property type="match status" value="1"/>
</dbReference>
<dbReference type="InterPro" id="IPR058163">
    <property type="entry name" value="LysR-type_TF_proteobact-type"/>
</dbReference>
<dbReference type="InterPro" id="IPR005119">
    <property type="entry name" value="LysR_subst-bd"/>
</dbReference>
<dbReference type="Pfam" id="PF03466">
    <property type="entry name" value="LysR_substrate"/>
    <property type="match status" value="1"/>
</dbReference>
<reference evidence="6" key="1">
    <citation type="journal article" date="2021" name="Front. Microbiol.">
        <title>Comprehensive Comparative Genomics and Phenotyping of Methylobacterium Species.</title>
        <authorList>
            <person name="Alessa O."/>
            <person name="Ogura Y."/>
            <person name="Fujitani Y."/>
            <person name="Takami H."/>
            <person name="Hayashi T."/>
            <person name="Sahin N."/>
            <person name="Tani A."/>
        </authorList>
    </citation>
    <scope>NUCLEOTIDE SEQUENCE</scope>
    <source>
        <strain evidence="6">DSM 23632</strain>
    </source>
</reference>
<evidence type="ECO:0000313" key="7">
    <source>
        <dbReference type="Proteomes" id="UP001055057"/>
    </source>
</evidence>
<dbReference type="SUPFAM" id="SSF46785">
    <property type="entry name" value="Winged helix' DNA-binding domain"/>
    <property type="match status" value="1"/>
</dbReference>
<proteinExistence type="inferred from homology"/>
<dbReference type="InterPro" id="IPR036388">
    <property type="entry name" value="WH-like_DNA-bd_sf"/>
</dbReference>
<evidence type="ECO:0000259" key="5">
    <source>
        <dbReference type="PROSITE" id="PS50931"/>
    </source>
</evidence>
<dbReference type="EMBL" id="BPRB01000008">
    <property type="protein sequence ID" value="GJE58060.1"/>
    <property type="molecule type" value="Genomic_DNA"/>
</dbReference>
<name>A0ABQ4TS98_9HYPH</name>
<comment type="similarity">
    <text evidence="1">Belongs to the LysR transcriptional regulatory family.</text>
</comment>
<reference evidence="6" key="2">
    <citation type="submission" date="2021-08" db="EMBL/GenBank/DDBJ databases">
        <authorList>
            <person name="Tani A."/>
            <person name="Ola A."/>
            <person name="Ogura Y."/>
            <person name="Katsura K."/>
            <person name="Hayashi T."/>
        </authorList>
    </citation>
    <scope>NUCLEOTIDE SEQUENCE</scope>
    <source>
        <strain evidence="6">DSM 23632</strain>
    </source>
</reference>
<protein>
    <submittedName>
        <fullName evidence="6">HTH-type transcriptional regulator PgrR</fullName>
    </submittedName>
</protein>
<dbReference type="Gene3D" id="3.40.190.290">
    <property type="match status" value="1"/>
</dbReference>
<keyword evidence="2" id="KW-0805">Transcription regulation</keyword>
<keyword evidence="3" id="KW-0238">DNA-binding</keyword>
<evidence type="ECO:0000256" key="4">
    <source>
        <dbReference type="ARBA" id="ARBA00023163"/>
    </source>
</evidence>
<dbReference type="InterPro" id="IPR036390">
    <property type="entry name" value="WH_DNA-bd_sf"/>
</dbReference>
<dbReference type="InterPro" id="IPR000847">
    <property type="entry name" value="LysR_HTH_N"/>
</dbReference>
<organism evidence="6 7">
    <name type="scientific">Methylobacterium trifolii</name>
    <dbReference type="NCBI Taxonomy" id="1003092"/>
    <lineage>
        <taxon>Bacteria</taxon>
        <taxon>Pseudomonadati</taxon>
        <taxon>Pseudomonadota</taxon>
        <taxon>Alphaproteobacteria</taxon>
        <taxon>Hyphomicrobiales</taxon>
        <taxon>Methylobacteriaceae</taxon>
        <taxon>Methylobacterium</taxon>
    </lineage>
</organism>
<evidence type="ECO:0000256" key="3">
    <source>
        <dbReference type="ARBA" id="ARBA00023125"/>
    </source>
</evidence>
<dbReference type="CDD" id="cd08422">
    <property type="entry name" value="PBP2_CrgA_like"/>
    <property type="match status" value="1"/>
</dbReference>
<dbReference type="Gene3D" id="1.10.10.10">
    <property type="entry name" value="Winged helix-like DNA-binding domain superfamily/Winged helix DNA-binding domain"/>
    <property type="match status" value="1"/>
</dbReference>
<dbReference type="PROSITE" id="PS50931">
    <property type="entry name" value="HTH_LYSR"/>
    <property type="match status" value="1"/>
</dbReference>
<evidence type="ECO:0000313" key="6">
    <source>
        <dbReference type="EMBL" id="GJE58060.1"/>
    </source>
</evidence>
<keyword evidence="4" id="KW-0804">Transcription</keyword>
<sequence length="315" mass="33132">MKLPDFEAWAVFAKVAETGSFGRAALDLAVAKGTVSKAVGRLEARIGARLFNRTSRTLALTEAGRAALAGAARILAEGEAAEASATASASEPRGRVRLAAPMSFGVMHVAPLLPAFLLQYPGISVDLHLGDDLIDLVGGGFDLGLRIAALADSSLRARRLCTVHRSLVAAPAYLDRHGRPGHPHDLSGHACLGYAYLPVPDRWRFIHADGAEAVVAPEGPLRANNADALGPALRAGLGLAVQPDFMLWEDLRDGRLERVLPGWSPPPIALHLVSPPGDPRPARVTALVGFLARSLSAAPWARNAQISNAAHTKSV</sequence>
<evidence type="ECO:0000256" key="1">
    <source>
        <dbReference type="ARBA" id="ARBA00009437"/>
    </source>
</evidence>
<dbReference type="RefSeq" id="WP_238180699.1">
    <property type="nucleotide sequence ID" value="NZ_BPRB01000008.1"/>
</dbReference>
<keyword evidence="7" id="KW-1185">Reference proteome</keyword>
<feature type="domain" description="HTH lysR-type" evidence="5">
    <location>
        <begin position="4"/>
        <end position="61"/>
    </location>
</feature>
<dbReference type="PANTHER" id="PTHR30537:SF5">
    <property type="entry name" value="HTH-TYPE TRANSCRIPTIONAL ACTIVATOR TTDR-RELATED"/>
    <property type="match status" value="1"/>
</dbReference>
<evidence type="ECO:0000256" key="2">
    <source>
        <dbReference type="ARBA" id="ARBA00023015"/>
    </source>
</evidence>
<gene>
    <name evidence="6" type="primary">pgrR_1</name>
    <name evidence="6" type="ORF">MPOCJGCO_0138</name>
</gene>
<accession>A0ABQ4TS98</accession>
<comment type="caution">
    <text evidence="6">The sequence shown here is derived from an EMBL/GenBank/DDBJ whole genome shotgun (WGS) entry which is preliminary data.</text>
</comment>
<dbReference type="Proteomes" id="UP001055057">
    <property type="component" value="Unassembled WGS sequence"/>
</dbReference>
<dbReference type="PANTHER" id="PTHR30537">
    <property type="entry name" value="HTH-TYPE TRANSCRIPTIONAL REGULATOR"/>
    <property type="match status" value="1"/>
</dbReference>
<dbReference type="SUPFAM" id="SSF53850">
    <property type="entry name" value="Periplasmic binding protein-like II"/>
    <property type="match status" value="1"/>
</dbReference>